<reference evidence="5 6" key="1">
    <citation type="journal article" date="2015" name="Genome Biol. Evol.">
        <title>Phylogenomic analyses indicate that early fungi evolved digesting cell walls of algal ancestors of land plants.</title>
        <authorList>
            <person name="Chang Y."/>
            <person name="Wang S."/>
            <person name="Sekimoto S."/>
            <person name="Aerts A.L."/>
            <person name="Choi C."/>
            <person name="Clum A."/>
            <person name="LaButti K.M."/>
            <person name="Lindquist E.A."/>
            <person name="Yee Ngan C."/>
            <person name="Ohm R.A."/>
            <person name="Salamov A.A."/>
            <person name="Grigoriev I.V."/>
            <person name="Spatafora J.W."/>
            <person name="Berbee M.L."/>
        </authorList>
    </citation>
    <scope>NUCLEOTIDE SEQUENCE [LARGE SCALE GENOMIC DNA]</scope>
    <source>
        <strain evidence="5 6">JEL478</strain>
    </source>
</reference>
<dbReference type="SMART" id="SM00326">
    <property type="entry name" value="SH3"/>
    <property type="match status" value="1"/>
</dbReference>
<feature type="compositionally biased region" description="Basic and acidic residues" evidence="3">
    <location>
        <begin position="36"/>
        <end position="78"/>
    </location>
</feature>
<evidence type="ECO:0000256" key="2">
    <source>
        <dbReference type="PROSITE-ProRule" id="PRU00192"/>
    </source>
</evidence>
<feature type="region of interest" description="Disordered" evidence="3">
    <location>
        <begin position="1"/>
        <end position="92"/>
    </location>
</feature>
<name>A0A139A6M1_GONPJ</name>
<proteinExistence type="predicted"/>
<dbReference type="InterPro" id="IPR036028">
    <property type="entry name" value="SH3-like_dom_sf"/>
</dbReference>
<dbReference type="EMBL" id="KQ965789">
    <property type="protein sequence ID" value="KXS12288.1"/>
    <property type="molecule type" value="Genomic_DNA"/>
</dbReference>
<evidence type="ECO:0000259" key="4">
    <source>
        <dbReference type="PROSITE" id="PS50002"/>
    </source>
</evidence>
<dbReference type="AlphaFoldDB" id="A0A139A6M1"/>
<feature type="domain" description="SH3" evidence="4">
    <location>
        <begin position="165"/>
        <end position="226"/>
    </location>
</feature>
<dbReference type="PROSITE" id="PS50002">
    <property type="entry name" value="SH3"/>
    <property type="match status" value="1"/>
</dbReference>
<evidence type="ECO:0000256" key="1">
    <source>
        <dbReference type="ARBA" id="ARBA00022443"/>
    </source>
</evidence>
<dbReference type="InterPro" id="IPR001452">
    <property type="entry name" value="SH3_domain"/>
</dbReference>
<keyword evidence="1 2" id="KW-0728">SH3 domain</keyword>
<dbReference type="OrthoDB" id="2181637at2759"/>
<dbReference type="Proteomes" id="UP000070544">
    <property type="component" value="Unassembled WGS sequence"/>
</dbReference>
<accession>A0A139A6M1</accession>
<keyword evidence="6" id="KW-1185">Reference proteome</keyword>
<dbReference type="Gene3D" id="2.30.30.40">
    <property type="entry name" value="SH3 Domains"/>
    <property type="match status" value="1"/>
</dbReference>
<gene>
    <name evidence="5" type="ORF">M427DRAFT_59632</name>
</gene>
<evidence type="ECO:0000313" key="5">
    <source>
        <dbReference type="EMBL" id="KXS12288.1"/>
    </source>
</evidence>
<dbReference type="SUPFAM" id="SSF50044">
    <property type="entry name" value="SH3-domain"/>
    <property type="match status" value="1"/>
</dbReference>
<evidence type="ECO:0000256" key="3">
    <source>
        <dbReference type="SAM" id="MobiDB-lite"/>
    </source>
</evidence>
<evidence type="ECO:0000313" key="6">
    <source>
        <dbReference type="Proteomes" id="UP000070544"/>
    </source>
</evidence>
<sequence>MSQIPLLPRGTSTDQYNVGPPRMADLEPAPRSPQIDTREKRKSREESRDRPKQRPDSRPESRSEKRKSRTDVRPDSRSGSRPRSGIGAGAAGDRMSVVDRLAAQNAVIDALKTPVTQTPTAIEFRGRPLLDSTALVSPSGSATLSAISPAYLALGGDPSSEDGVAINSTLVATTTHEPSNQDEMALVAGDEAYVSRVFPDGWCYAKNLRTNATGFVPFTYFDRSAILLQGQ</sequence>
<organism evidence="5 6">
    <name type="scientific">Gonapodya prolifera (strain JEL478)</name>
    <name type="common">Monoblepharis prolifera</name>
    <dbReference type="NCBI Taxonomy" id="1344416"/>
    <lineage>
        <taxon>Eukaryota</taxon>
        <taxon>Fungi</taxon>
        <taxon>Fungi incertae sedis</taxon>
        <taxon>Chytridiomycota</taxon>
        <taxon>Chytridiomycota incertae sedis</taxon>
        <taxon>Monoblepharidomycetes</taxon>
        <taxon>Monoblepharidales</taxon>
        <taxon>Gonapodyaceae</taxon>
        <taxon>Gonapodya</taxon>
    </lineage>
</organism>
<protein>
    <recommendedName>
        <fullName evidence="4">SH3 domain-containing protein</fullName>
    </recommendedName>
</protein>